<protein>
    <submittedName>
        <fullName evidence="3">Uncharacterized protein</fullName>
    </submittedName>
</protein>
<dbReference type="SUPFAM" id="SSF50249">
    <property type="entry name" value="Nucleic acid-binding proteins"/>
    <property type="match status" value="1"/>
</dbReference>
<reference evidence="3" key="1">
    <citation type="journal article" date="2016" name="Nat. Genet.">
        <title>A high-quality carrot genome assembly provides new insights into carotenoid accumulation and asterid genome evolution.</title>
        <authorList>
            <person name="Iorizzo M."/>
            <person name="Ellison S."/>
            <person name="Senalik D."/>
            <person name="Zeng P."/>
            <person name="Satapoomin P."/>
            <person name="Huang J."/>
            <person name="Bowman M."/>
            <person name="Iovene M."/>
            <person name="Sanseverino W."/>
            <person name="Cavagnaro P."/>
            <person name="Yildiz M."/>
            <person name="Macko-Podgorni A."/>
            <person name="Moranska E."/>
            <person name="Grzebelus E."/>
            <person name="Grzebelus D."/>
            <person name="Ashrafi H."/>
            <person name="Zheng Z."/>
            <person name="Cheng S."/>
            <person name="Spooner D."/>
            <person name="Van Deynze A."/>
            <person name="Simon P."/>
        </authorList>
    </citation>
    <scope>NUCLEOTIDE SEQUENCE</scope>
    <source>
        <tissue evidence="3">Leaf</tissue>
    </source>
</reference>
<evidence type="ECO:0000259" key="2">
    <source>
        <dbReference type="Pfam" id="PF16900"/>
    </source>
</evidence>
<name>A0A175YBL8_DAUCS</name>
<feature type="domain" description="Replication protein A 70 kDa DNA-binding subunit B/D first OB fold" evidence="1">
    <location>
        <begin position="13"/>
        <end position="82"/>
    </location>
</feature>
<gene>
    <name evidence="3" type="ORF">DCAR_0623445</name>
</gene>
<dbReference type="EMBL" id="CP093348">
    <property type="protein sequence ID" value="WOH04040.1"/>
    <property type="molecule type" value="Genomic_DNA"/>
</dbReference>
<accession>A0A175YBL8</accession>
<reference evidence="3" key="2">
    <citation type="submission" date="2022-03" db="EMBL/GenBank/DDBJ databases">
        <title>Draft title - Genomic analysis of global carrot germplasm unveils the trajectory of domestication and the origin of high carotenoid orange carrot.</title>
        <authorList>
            <person name="Iorizzo M."/>
            <person name="Ellison S."/>
            <person name="Senalik D."/>
            <person name="Macko-Podgorni A."/>
            <person name="Grzebelus D."/>
            <person name="Bostan H."/>
            <person name="Rolling W."/>
            <person name="Curaba J."/>
            <person name="Simon P."/>
        </authorList>
    </citation>
    <scope>NUCLEOTIDE SEQUENCE</scope>
    <source>
        <tissue evidence="3">Leaf</tissue>
    </source>
</reference>
<dbReference type="InterPro" id="IPR031657">
    <property type="entry name" value="REPA_OB_2"/>
</dbReference>
<dbReference type="InterPro" id="IPR003871">
    <property type="entry name" value="RFA1B/D_OB_1st"/>
</dbReference>
<dbReference type="Gramene" id="KZM81016">
    <property type="protein sequence ID" value="KZM81016"/>
    <property type="gene ID" value="DCAR_031408"/>
</dbReference>
<dbReference type="Gene3D" id="2.40.50.140">
    <property type="entry name" value="Nucleic acid-binding proteins"/>
    <property type="match status" value="2"/>
</dbReference>
<dbReference type="AlphaFoldDB" id="A0A175YBL8"/>
<dbReference type="Pfam" id="PF16900">
    <property type="entry name" value="REPA_OB_2"/>
    <property type="match status" value="1"/>
</dbReference>
<dbReference type="PANTHER" id="PTHR47165:SF4">
    <property type="entry name" value="OS03G0429900 PROTEIN"/>
    <property type="match status" value="1"/>
</dbReference>
<sequence length="248" mass="28530">MDSLSILESCSRMDWKVRVRFSKTWRHVSPRGDLIGVSFIEVDDNASRMHGWIRSALINLFEHEFVEGRLLDIQNFVVRPYHNYEINRCFTADKHMLLTPITAIVPVQQILPNFLMHVFCCIPLNFIPDHGEQESYLIDVVGIIQSVQNFNSYTDRNGIEQSSVKFVLANNDETTISVTFWNKLAISFMGQTEGFEPYPISVIISSCKVIMHRGNPTLTNLNATRFYVNPLRPCPHMLLNGYQDFAVI</sequence>
<dbReference type="Pfam" id="PF02721">
    <property type="entry name" value="DUF223"/>
    <property type="match status" value="1"/>
</dbReference>
<keyword evidence="4" id="KW-1185">Reference proteome</keyword>
<evidence type="ECO:0000313" key="4">
    <source>
        <dbReference type="Proteomes" id="UP000077755"/>
    </source>
</evidence>
<dbReference type="Proteomes" id="UP000077755">
    <property type="component" value="Chromosome 6"/>
</dbReference>
<proteinExistence type="predicted"/>
<organism evidence="3 4">
    <name type="scientific">Daucus carota subsp. sativus</name>
    <name type="common">Carrot</name>
    <dbReference type="NCBI Taxonomy" id="79200"/>
    <lineage>
        <taxon>Eukaryota</taxon>
        <taxon>Viridiplantae</taxon>
        <taxon>Streptophyta</taxon>
        <taxon>Embryophyta</taxon>
        <taxon>Tracheophyta</taxon>
        <taxon>Spermatophyta</taxon>
        <taxon>Magnoliopsida</taxon>
        <taxon>eudicotyledons</taxon>
        <taxon>Gunneridae</taxon>
        <taxon>Pentapetalae</taxon>
        <taxon>asterids</taxon>
        <taxon>campanulids</taxon>
        <taxon>Apiales</taxon>
        <taxon>Apiaceae</taxon>
        <taxon>Apioideae</taxon>
        <taxon>Scandiceae</taxon>
        <taxon>Daucinae</taxon>
        <taxon>Daucus</taxon>
        <taxon>Daucus sect. Daucus</taxon>
    </lineage>
</organism>
<evidence type="ECO:0000313" key="3">
    <source>
        <dbReference type="EMBL" id="WOH04040.1"/>
    </source>
</evidence>
<dbReference type="PANTHER" id="PTHR47165">
    <property type="entry name" value="OS03G0429900 PROTEIN"/>
    <property type="match status" value="1"/>
</dbReference>
<dbReference type="InterPro" id="IPR012340">
    <property type="entry name" value="NA-bd_OB-fold"/>
</dbReference>
<feature type="domain" description="Replication protein A OB" evidence="2">
    <location>
        <begin position="135"/>
        <end position="226"/>
    </location>
</feature>
<evidence type="ECO:0000259" key="1">
    <source>
        <dbReference type="Pfam" id="PF02721"/>
    </source>
</evidence>